<evidence type="ECO:0000313" key="2">
    <source>
        <dbReference type="Proteomes" id="UP000076858"/>
    </source>
</evidence>
<sequence length="166" mass="18638">MRDDQGEAREYRCGKDGFYLYRYDGICYDDEGFSYRFGEDGFYYDTEEGRPYDSGGFCCDENGVRLEYAEGPQPNESFNLDEHSFVPGTPRVMSARKSPLQKRVNVVDLADTEPEEIRRPLHFRASVSSRPEDSEVVEAVESADDTIPTPLVGGLSLPGNSVAQPL</sequence>
<proteinExistence type="predicted"/>
<dbReference type="AlphaFoldDB" id="A0A164H1L3"/>
<gene>
    <name evidence="1" type="ORF">APZ42_004458</name>
</gene>
<evidence type="ECO:0000313" key="1">
    <source>
        <dbReference type="EMBL" id="KZR99607.1"/>
    </source>
</evidence>
<feature type="non-terminal residue" evidence="1">
    <location>
        <position position="166"/>
    </location>
</feature>
<dbReference type="EMBL" id="LRGB01013172">
    <property type="protein sequence ID" value="KZR99607.1"/>
    <property type="molecule type" value="Genomic_DNA"/>
</dbReference>
<protein>
    <submittedName>
        <fullName evidence="1">Uncharacterized protein</fullName>
    </submittedName>
</protein>
<reference evidence="1 2" key="1">
    <citation type="submission" date="2016-03" db="EMBL/GenBank/DDBJ databases">
        <title>EvidentialGene: Evidence-directed Construction of Genes on Genomes.</title>
        <authorList>
            <person name="Gilbert D.G."/>
            <person name="Choi J.-H."/>
            <person name="Mockaitis K."/>
            <person name="Colbourne J."/>
            <person name="Pfrender M."/>
        </authorList>
    </citation>
    <scope>NUCLEOTIDE SEQUENCE [LARGE SCALE GENOMIC DNA]</scope>
    <source>
        <strain evidence="1 2">Xinb3</strain>
        <tissue evidence="1">Complete organism</tissue>
    </source>
</reference>
<organism evidence="1 2">
    <name type="scientific">Daphnia magna</name>
    <dbReference type="NCBI Taxonomy" id="35525"/>
    <lineage>
        <taxon>Eukaryota</taxon>
        <taxon>Metazoa</taxon>
        <taxon>Ecdysozoa</taxon>
        <taxon>Arthropoda</taxon>
        <taxon>Crustacea</taxon>
        <taxon>Branchiopoda</taxon>
        <taxon>Diplostraca</taxon>
        <taxon>Cladocera</taxon>
        <taxon>Anomopoda</taxon>
        <taxon>Daphniidae</taxon>
        <taxon>Daphnia</taxon>
    </lineage>
</organism>
<keyword evidence="2" id="KW-1185">Reference proteome</keyword>
<accession>A0A164H1L3</accession>
<comment type="caution">
    <text evidence="1">The sequence shown here is derived from an EMBL/GenBank/DDBJ whole genome shotgun (WGS) entry which is preliminary data.</text>
</comment>
<name>A0A164H1L3_9CRUS</name>
<dbReference type="Proteomes" id="UP000076858">
    <property type="component" value="Unassembled WGS sequence"/>
</dbReference>